<proteinExistence type="predicted"/>
<organism evidence="1 2">
    <name type="scientific">Pisolithus microcarpus 441</name>
    <dbReference type="NCBI Taxonomy" id="765257"/>
    <lineage>
        <taxon>Eukaryota</taxon>
        <taxon>Fungi</taxon>
        <taxon>Dikarya</taxon>
        <taxon>Basidiomycota</taxon>
        <taxon>Agaricomycotina</taxon>
        <taxon>Agaricomycetes</taxon>
        <taxon>Agaricomycetidae</taxon>
        <taxon>Boletales</taxon>
        <taxon>Sclerodermatineae</taxon>
        <taxon>Pisolithaceae</taxon>
        <taxon>Pisolithus</taxon>
    </lineage>
</organism>
<evidence type="ECO:0000313" key="1">
    <source>
        <dbReference type="EMBL" id="KIK29877.1"/>
    </source>
</evidence>
<dbReference type="Proteomes" id="UP000054018">
    <property type="component" value="Unassembled WGS sequence"/>
</dbReference>
<evidence type="ECO:0000313" key="2">
    <source>
        <dbReference type="Proteomes" id="UP000054018"/>
    </source>
</evidence>
<dbReference type="OrthoDB" id="2976553at2759"/>
<protein>
    <submittedName>
        <fullName evidence="1">Uncharacterized protein</fullName>
    </submittedName>
</protein>
<gene>
    <name evidence="1" type="ORF">PISMIDRAFT_63674</name>
</gene>
<feature type="non-terminal residue" evidence="1">
    <location>
        <position position="66"/>
    </location>
</feature>
<dbReference type="HOGENOM" id="CLU_197739_0_0_1"/>
<dbReference type="STRING" id="765257.A0A0D0A5Z8"/>
<sequence length="66" mass="7729">MFMPVGQQWTLAHIQWWGRWAEGEHCNMLMQYLLDELHCYENDHSDALRPISHKANDLFAGEAALT</sequence>
<dbReference type="EMBL" id="KN833688">
    <property type="protein sequence ID" value="KIK29877.1"/>
    <property type="molecule type" value="Genomic_DNA"/>
</dbReference>
<dbReference type="AlphaFoldDB" id="A0A0D0A5Z8"/>
<accession>A0A0D0A5Z8</accession>
<keyword evidence="2" id="KW-1185">Reference proteome</keyword>
<reference evidence="1 2" key="1">
    <citation type="submission" date="2014-04" db="EMBL/GenBank/DDBJ databases">
        <authorList>
            <consortium name="DOE Joint Genome Institute"/>
            <person name="Kuo A."/>
            <person name="Kohler A."/>
            <person name="Costa M.D."/>
            <person name="Nagy L.G."/>
            <person name="Floudas D."/>
            <person name="Copeland A."/>
            <person name="Barry K.W."/>
            <person name="Cichocki N."/>
            <person name="Veneault-Fourrey C."/>
            <person name="LaButti K."/>
            <person name="Lindquist E.A."/>
            <person name="Lipzen A."/>
            <person name="Lundell T."/>
            <person name="Morin E."/>
            <person name="Murat C."/>
            <person name="Sun H."/>
            <person name="Tunlid A."/>
            <person name="Henrissat B."/>
            <person name="Grigoriev I.V."/>
            <person name="Hibbett D.S."/>
            <person name="Martin F."/>
            <person name="Nordberg H.P."/>
            <person name="Cantor M.N."/>
            <person name="Hua S.X."/>
        </authorList>
    </citation>
    <scope>NUCLEOTIDE SEQUENCE [LARGE SCALE GENOMIC DNA]</scope>
    <source>
        <strain evidence="1 2">441</strain>
    </source>
</reference>
<name>A0A0D0A5Z8_9AGAM</name>
<reference evidence="2" key="2">
    <citation type="submission" date="2015-01" db="EMBL/GenBank/DDBJ databases">
        <title>Evolutionary Origins and Diversification of the Mycorrhizal Mutualists.</title>
        <authorList>
            <consortium name="DOE Joint Genome Institute"/>
            <consortium name="Mycorrhizal Genomics Consortium"/>
            <person name="Kohler A."/>
            <person name="Kuo A."/>
            <person name="Nagy L.G."/>
            <person name="Floudas D."/>
            <person name="Copeland A."/>
            <person name="Barry K.W."/>
            <person name="Cichocki N."/>
            <person name="Veneault-Fourrey C."/>
            <person name="LaButti K."/>
            <person name="Lindquist E.A."/>
            <person name="Lipzen A."/>
            <person name="Lundell T."/>
            <person name="Morin E."/>
            <person name="Murat C."/>
            <person name="Riley R."/>
            <person name="Ohm R."/>
            <person name="Sun H."/>
            <person name="Tunlid A."/>
            <person name="Henrissat B."/>
            <person name="Grigoriev I.V."/>
            <person name="Hibbett D.S."/>
            <person name="Martin F."/>
        </authorList>
    </citation>
    <scope>NUCLEOTIDE SEQUENCE [LARGE SCALE GENOMIC DNA]</scope>
    <source>
        <strain evidence="2">441</strain>
    </source>
</reference>